<dbReference type="InterPro" id="IPR001387">
    <property type="entry name" value="Cro/C1-type_HTH"/>
</dbReference>
<dbReference type="KEGG" id="dbr:Deba_1611"/>
<evidence type="ECO:0000313" key="5">
    <source>
        <dbReference type="EMBL" id="ADK84979.1"/>
    </source>
</evidence>
<dbReference type="HOGENOM" id="CLU_066192_1_2_7"/>
<name>E1QHD6_DESB2</name>
<dbReference type="InterPro" id="IPR010982">
    <property type="entry name" value="Lambda_DNA-bd_dom_sf"/>
</dbReference>
<dbReference type="eggNOG" id="COG2932">
    <property type="taxonomic scope" value="Bacteria"/>
</dbReference>
<dbReference type="AlphaFoldDB" id="E1QHD6"/>
<proteinExistence type="predicted"/>
<dbReference type="PANTHER" id="PTHR40661">
    <property type="match status" value="1"/>
</dbReference>
<dbReference type="PANTHER" id="PTHR40661:SF1">
    <property type="entry name" value="HTH CRO_C1-TYPE DOMAIN-CONTAINING PROTEIN"/>
    <property type="match status" value="1"/>
</dbReference>
<dbReference type="CDD" id="cd00093">
    <property type="entry name" value="HTH_XRE"/>
    <property type="match status" value="1"/>
</dbReference>
<evidence type="ECO:0000259" key="4">
    <source>
        <dbReference type="PROSITE" id="PS50943"/>
    </source>
</evidence>
<dbReference type="Gene3D" id="1.10.260.40">
    <property type="entry name" value="lambda repressor-like DNA-binding domains"/>
    <property type="match status" value="1"/>
</dbReference>
<dbReference type="SUPFAM" id="SSF51306">
    <property type="entry name" value="LexA/Signal peptidase"/>
    <property type="match status" value="1"/>
</dbReference>
<evidence type="ECO:0000313" key="6">
    <source>
        <dbReference type="Proteomes" id="UP000009047"/>
    </source>
</evidence>
<dbReference type="GO" id="GO:0003677">
    <property type="term" value="F:DNA binding"/>
    <property type="evidence" value="ECO:0007669"/>
    <property type="project" value="UniProtKB-KW"/>
</dbReference>
<accession>E1QHD6</accession>
<sequence length="249" mass="27642">MSREIAFCHMPSKMLPLPPEIGDRVKAARESFGYNQKDFAELLAIGQSTLSRIENGERPPSPELLYRLALKFPSVDLRELLVGYPSCHICDNEPQLVINVLENDLATGQDIAAADYLAVPLVDGKIAAGLGSVVWEDVQSVVLACRAELGNKRHLVSVKVCGDSMSPTVPDGATVVIDRDDWRPSGNRRHIWAIRDQWGGAAIKRLFKVDDGLLVISDNFDQYPPQPAWTADLRKLVIGRVVWMCRKLE</sequence>
<dbReference type="SMART" id="SM00530">
    <property type="entry name" value="HTH_XRE"/>
    <property type="match status" value="1"/>
</dbReference>
<keyword evidence="6" id="KW-1185">Reference proteome</keyword>
<keyword evidence="2" id="KW-0238">DNA-binding</keyword>
<dbReference type="PROSITE" id="PS50943">
    <property type="entry name" value="HTH_CROC1"/>
    <property type="match status" value="1"/>
</dbReference>
<dbReference type="EMBL" id="CP002085">
    <property type="protein sequence ID" value="ADK84979.1"/>
    <property type="molecule type" value="Genomic_DNA"/>
</dbReference>
<organism evidence="5 6">
    <name type="scientific">Desulfarculus baarsii (strain ATCC 33931 / DSM 2075 / LMG 7858 / VKM B-1802 / 2st14)</name>
    <dbReference type="NCBI Taxonomy" id="644282"/>
    <lineage>
        <taxon>Bacteria</taxon>
        <taxon>Pseudomonadati</taxon>
        <taxon>Thermodesulfobacteriota</taxon>
        <taxon>Desulfarculia</taxon>
        <taxon>Desulfarculales</taxon>
        <taxon>Desulfarculaceae</taxon>
        <taxon>Desulfarculus</taxon>
    </lineage>
</organism>
<protein>
    <submittedName>
        <fullName evidence="5">Phage repressor</fullName>
    </submittedName>
</protein>
<evidence type="ECO:0000256" key="1">
    <source>
        <dbReference type="ARBA" id="ARBA00023015"/>
    </source>
</evidence>
<dbReference type="CDD" id="cd06462">
    <property type="entry name" value="Peptidase_S24_S26"/>
    <property type="match status" value="1"/>
</dbReference>
<dbReference type="Proteomes" id="UP000009047">
    <property type="component" value="Chromosome"/>
</dbReference>
<keyword evidence="3" id="KW-0804">Transcription</keyword>
<dbReference type="InterPro" id="IPR036286">
    <property type="entry name" value="LexA/Signal_pep-like_sf"/>
</dbReference>
<dbReference type="eggNOG" id="COG1396">
    <property type="taxonomic scope" value="Bacteria"/>
</dbReference>
<dbReference type="Pfam" id="PF01381">
    <property type="entry name" value="HTH_3"/>
    <property type="match status" value="1"/>
</dbReference>
<dbReference type="OrthoDB" id="5460881at2"/>
<gene>
    <name evidence="5" type="ordered locus">Deba_1611</name>
</gene>
<dbReference type="SUPFAM" id="SSF47413">
    <property type="entry name" value="lambda repressor-like DNA-binding domains"/>
    <property type="match status" value="1"/>
</dbReference>
<dbReference type="Gene3D" id="2.10.109.10">
    <property type="entry name" value="Umud Fragment, subunit A"/>
    <property type="match status" value="1"/>
</dbReference>
<evidence type="ECO:0000256" key="2">
    <source>
        <dbReference type="ARBA" id="ARBA00023125"/>
    </source>
</evidence>
<evidence type="ECO:0000256" key="3">
    <source>
        <dbReference type="ARBA" id="ARBA00023163"/>
    </source>
</evidence>
<feature type="domain" description="HTH cro/C1-type" evidence="4">
    <location>
        <begin position="25"/>
        <end position="80"/>
    </location>
</feature>
<dbReference type="Pfam" id="PF00717">
    <property type="entry name" value="Peptidase_S24"/>
    <property type="match status" value="1"/>
</dbReference>
<dbReference type="InterPro" id="IPR015927">
    <property type="entry name" value="Peptidase_S24_S26A/B/C"/>
</dbReference>
<reference evidence="5 6" key="1">
    <citation type="journal article" date="2010" name="Stand. Genomic Sci.">
        <title>Complete genome sequence of Desulfarculus baarsii type strain (2st14).</title>
        <authorList>
            <person name="Sun H."/>
            <person name="Spring S."/>
            <person name="Lapidus A."/>
            <person name="Davenport K."/>
            <person name="Del Rio T.G."/>
            <person name="Tice H."/>
            <person name="Nolan M."/>
            <person name="Copeland A."/>
            <person name="Cheng J.F."/>
            <person name="Lucas S."/>
            <person name="Tapia R."/>
            <person name="Goodwin L."/>
            <person name="Pitluck S."/>
            <person name="Ivanova N."/>
            <person name="Pagani I."/>
            <person name="Mavromatis K."/>
            <person name="Ovchinnikova G."/>
            <person name="Pati A."/>
            <person name="Chen A."/>
            <person name="Palaniappan K."/>
            <person name="Hauser L."/>
            <person name="Chang Y.J."/>
            <person name="Jeffries C.D."/>
            <person name="Detter J.C."/>
            <person name="Han C."/>
            <person name="Rohde M."/>
            <person name="Brambilla E."/>
            <person name="Goker M."/>
            <person name="Woyke T."/>
            <person name="Bristow J."/>
            <person name="Eisen J.A."/>
            <person name="Markowitz V."/>
            <person name="Hugenholtz P."/>
            <person name="Kyrpides N.C."/>
            <person name="Klenk H.P."/>
            <person name="Land M."/>
        </authorList>
    </citation>
    <scope>NUCLEOTIDE SEQUENCE [LARGE SCALE GENOMIC DNA]</scope>
    <source>
        <strain evidence="6">ATCC 33931 / DSM 2075 / LMG 7858 / VKM B-1802 / 2st14</strain>
    </source>
</reference>
<keyword evidence="1" id="KW-0805">Transcription regulation</keyword>